<evidence type="ECO:0000256" key="2">
    <source>
        <dbReference type="ARBA" id="ARBA00006780"/>
    </source>
</evidence>
<evidence type="ECO:0000256" key="3">
    <source>
        <dbReference type="ARBA" id="ARBA00022692"/>
    </source>
</evidence>
<dbReference type="AlphaFoldDB" id="A0A511KLR4"/>
<keyword evidence="7" id="KW-0472">Membrane</keyword>
<dbReference type="Pfam" id="PF07960">
    <property type="entry name" value="CBP4"/>
    <property type="match status" value="1"/>
</dbReference>
<comment type="similarity">
    <text evidence="2">Belongs to the CBP4 family.</text>
</comment>
<keyword evidence="8" id="KW-0143">Chaperone</keyword>
<evidence type="ECO:0000256" key="4">
    <source>
        <dbReference type="ARBA" id="ARBA00022792"/>
    </source>
</evidence>
<dbReference type="InterPro" id="IPR012420">
    <property type="entry name" value="Cbp4"/>
</dbReference>
<keyword evidence="6" id="KW-0496">Mitochondrion</keyword>
<feature type="region of interest" description="Disordered" evidence="10">
    <location>
        <begin position="54"/>
        <end position="91"/>
    </location>
</feature>
<evidence type="ECO:0000313" key="12">
    <source>
        <dbReference type="Proteomes" id="UP000321518"/>
    </source>
</evidence>
<organism evidence="11 12">
    <name type="scientific">Rhodotorula toruloides</name>
    <name type="common">Yeast</name>
    <name type="synonym">Rhodosporidium toruloides</name>
    <dbReference type="NCBI Taxonomy" id="5286"/>
    <lineage>
        <taxon>Eukaryota</taxon>
        <taxon>Fungi</taxon>
        <taxon>Dikarya</taxon>
        <taxon>Basidiomycota</taxon>
        <taxon>Pucciniomycotina</taxon>
        <taxon>Microbotryomycetes</taxon>
        <taxon>Sporidiobolales</taxon>
        <taxon>Sporidiobolaceae</taxon>
        <taxon>Rhodotorula</taxon>
    </lineage>
</organism>
<dbReference type="GO" id="GO:0005743">
    <property type="term" value="C:mitochondrial inner membrane"/>
    <property type="evidence" value="ECO:0007669"/>
    <property type="project" value="UniProtKB-SubCell"/>
</dbReference>
<sequence>MSGRIPIGSAVLLTGVITAIGYSIMALTTPTDQELYDRLSPDLKRKVDEARRMRAGAQNELARESKSRLDAIRGQAQNDSPVWADSESTKK</sequence>
<keyword evidence="4" id="KW-0999">Mitochondrion inner membrane</keyword>
<protein>
    <submittedName>
        <fullName evidence="11">Cytochromeb mRNA processing protein, CBP4</fullName>
    </submittedName>
</protein>
<accession>A0A511KLR4</accession>
<dbReference type="OrthoDB" id="5576752at2759"/>
<reference evidence="11 12" key="1">
    <citation type="submission" date="2019-07" db="EMBL/GenBank/DDBJ databases">
        <title>Rhodotorula toruloides NBRC10032 genome sequencing.</title>
        <authorList>
            <person name="Shida Y."/>
            <person name="Takaku H."/>
            <person name="Ogasawara W."/>
            <person name="Mori K."/>
        </authorList>
    </citation>
    <scope>NUCLEOTIDE SEQUENCE [LARGE SCALE GENOMIC DNA]</scope>
    <source>
        <strain evidence="11 12">NBRC10032</strain>
    </source>
</reference>
<evidence type="ECO:0000256" key="7">
    <source>
        <dbReference type="ARBA" id="ARBA00023136"/>
    </source>
</evidence>
<keyword evidence="3" id="KW-0812">Transmembrane</keyword>
<evidence type="ECO:0000256" key="5">
    <source>
        <dbReference type="ARBA" id="ARBA00022989"/>
    </source>
</evidence>
<gene>
    <name evidence="11" type="ORF">Rt10032_c14g5325</name>
</gene>
<evidence type="ECO:0000256" key="1">
    <source>
        <dbReference type="ARBA" id="ARBA00004434"/>
    </source>
</evidence>
<evidence type="ECO:0000256" key="10">
    <source>
        <dbReference type="SAM" id="MobiDB-lite"/>
    </source>
</evidence>
<comment type="subcellular location">
    <subcellularLocation>
        <location evidence="1">Mitochondrion inner membrane</location>
        <topology evidence="1">Single-pass membrane protein</topology>
    </subcellularLocation>
</comment>
<keyword evidence="5" id="KW-1133">Transmembrane helix</keyword>
<feature type="compositionally biased region" description="Basic and acidic residues" evidence="10">
    <location>
        <begin position="61"/>
        <end position="71"/>
    </location>
</feature>
<evidence type="ECO:0000256" key="9">
    <source>
        <dbReference type="ARBA" id="ARBA00025413"/>
    </source>
</evidence>
<comment type="caution">
    <text evidence="11">The sequence shown here is derived from an EMBL/GenBank/DDBJ whole genome shotgun (WGS) entry which is preliminary data.</text>
</comment>
<evidence type="ECO:0000256" key="6">
    <source>
        <dbReference type="ARBA" id="ARBA00023128"/>
    </source>
</evidence>
<name>A0A511KLR4_RHOTO</name>
<dbReference type="Proteomes" id="UP000321518">
    <property type="component" value="Unassembled WGS sequence"/>
</dbReference>
<evidence type="ECO:0000313" key="11">
    <source>
        <dbReference type="EMBL" id="GEM11308.1"/>
    </source>
</evidence>
<proteinExistence type="inferred from homology"/>
<comment type="function">
    <text evidence="9">Essential for the assembly of ubiquinol-cytochrome c reductase. It has a direct effect on the correct occurrence of the Rieske protein, core 4, core 5 and apocytochrome b.</text>
</comment>
<dbReference type="EMBL" id="BJWK01000014">
    <property type="protein sequence ID" value="GEM11308.1"/>
    <property type="molecule type" value="Genomic_DNA"/>
</dbReference>
<evidence type="ECO:0000256" key="8">
    <source>
        <dbReference type="ARBA" id="ARBA00023186"/>
    </source>
</evidence>